<dbReference type="GO" id="GO:0035494">
    <property type="term" value="P:SNARE complex disassembly"/>
    <property type="evidence" value="ECO:0007669"/>
    <property type="project" value="TreeGrafter"/>
</dbReference>
<dbReference type="GO" id="GO:0005774">
    <property type="term" value="C:vacuolar membrane"/>
    <property type="evidence" value="ECO:0007669"/>
    <property type="project" value="TreeGrafter"/>
</dbReference>
<dbReference type="GO" id="GO:0006886">
    <property type="term" value="P:intracellular protein transport"/>
    <property type="evidence" value="ECO:0007669"/>
    <property type="project" value="UniProtKB-UniRule"/>
</dbReference>
<keyword evidence="3 4" id="KW-0653">Protein transport</keyword>
<evidence type="ECO:0000256" key="4">
    <source>
        <dbReference type="RuleBase" id="RU367013"/>
    </source>
</evidence>
<dbReference type="Gene3D" id="1.25.40.10">
    <property type="entry name" value="Tetratricopeptide repeat domain"/>
    <property type="match status" value="1"/>
</dbReference>
<dbReference type="Pfam" id="PF14938">
    <property type="entry name" value="SNAP"/>
    <property type="match status" value="1"/>
</dbReference>
<keyword evidence="4" id="KW-0472">Membrane</keyword>
<dbReference type="EMBL" id="JAHBMH010000007">
    <property type="protein sequence ID" value="KAK1939836.1"/>
    <property type="molecule type" value="Genomic_DNA"/>
</dbReference>
<keyword evidence="2 4" id="KW-0813">Transport</keyword>
<dbReference type="GO" id="GO:0031201">
    <property type="term" value="C:SNARE complex"/>
    <property type="evidence" value="ECO:0007669"/>
    <property type="project" value="TreeGrafter"/>
</dbReference>
<proteinExistence type="inferred from homology"/>
<keyword evidence="7" id="KW-1185">Reference proteome</keyword>
<evidence type="ECO:0000256" key="5">
    <source>
        <dbReference type="SAM" id="MobiDB-lite"/>
    </source>
</evidence>
<dbReference type="PRINTS" id="PR00448">
    <property type="entry name" value="NSFATTACHMNT"/>
</dbReference>
<evidence type="ECO:0000256" key="1">
    <source>
        <dbReference type="ARBA" id="ARBA00010050"/>
    </source>
</evidence>
<evidence type="ECO:0000256" key="3">
    <source>
        <dbReference type="ARBA" id="ARBA00022927"/>
    </source>
</evidence>
<name>A0AAD9GK27_BABDI</name>
<sequence length="308" mass="34594">MSSPEELERKAKKSTKGLFQYIFGSGDDDAQDLFNQAANLYKQRKQWKDAARCYLEAAAIGEREKDTIFAASNLVEAANAMQKDDEYTLEHIDVLMRAANLYNAQGRFAQSGRILSNAADGFRERGDHKNAIDLYYKAAEFYELDEYGKVACSQIRMKYADLVSQYTEKYTEAIRIYETEGYKNLKNQLLQYGVKDIFLKAGLLHVAGCDATDAQIAFDKYSAAEPKFAASREGRFLKAIIDACEAEDATQFQQVVEEFDSISKLDPWKVHVLVKIKATLPGTHDGVGAPRLDADEQNGDSDEHVDLT</sequence>
<dbReference type="InterPro" id="IPR011990">
    <property type="entry name" value="TPR-like_helical_dom_sf"/>
</dbReference>
<comment type="function">
    <text evidence="4">Required for vesicular transport between the endoplasmic reticulum and the Golgi apparatus.</text>
</comment>
<dbReference type="SUPFAM" id="SSF48452">
    <property type="entry name" value="TPR-like"/>
    <property type="match status" value="1"/>
</dbReference>
<dbReference type="PANTHER" id="PTHR13768:SF8">
    <property type="entry name" value="ALPHA-SOLUBLE NSF ATTACHMENT PROTEIN"/>
    <property type="match status" value="1"/>
</dbReference>
<evidence type="ECO:0000313" key="6">
    <source>
        <dbReference type="EMBL" id="KAK1939836.1"/>
    </source>
</evidence>
<dbReference type="GO" id="GO:0019905">
    <property type="term" value="F:syntaxin binding"/>
    <property type="evidence" value="ECO:0007669"/>
    <property type="project" value="TreeGrafter"/>
</dbReference>
<feature type="region of interest" description="Disordered" evidence="5">
    <location>
        <begin position="286"/>
        <end position="308"/>
    </location>
</feature>
<dbReference type="GO" id="GO:0005483">
    <property type="term" value="F:soluble NSF attachment protein activity"/>
    <property type="evidence" value="ECO:0007669"/>
    <property type="project" value="TreeGrafter"/>
</dbReference>
<evidence type="ECO:0000256" key="2">
    <source>
        <dbReference type="ARBA" id="ARBA00022448"/>
    </source>
</evidence>
<accession>A0AAD9GK27</accession>
<comment type="caution">
    <text evidence="6">The sequence shown here is derived from an EMBL/GenBank/DDBJ whole genome shotgun (WGS) entry which is preliminary data.</text>
</comment>
<reference evidence="6" key="2">
    <citation type="submission" date="2021-05" db="EMBL/GenBank/DDBJ databases">
        <authorList>
            <person name="Pain A."/>
        </authorList>
    </citation>
    <scope>NUCLEOTIDE SEQUENCE</scope>
    <source>
        <strain evidence="6">1802A</strain>
    </source>
</reference>
<comment type="subcellular location">
    <subcellularLocation>
        <location evidence="4">Membrane</location>
        <topology evidence="4">Peripheral membrane protein</topology>
    </subcellularLocation>
</comment>
<reference evidence="6" key="1">
    <citation type="journal article" date="2014" name="Nucleic Acids Res.">
        <title>The evolutionary dynamics of variant antigen genes in Babesia reveal a history of genomic innovation underlying host-parasite interaction.</title>
        <authorList>
            <person name="Jackson A.P."/>
            <person name="Otto T.D."/>
            <person name="Darby A."/>
            <person name="Ramaprasad A."/>
            <person name="Xia D."/>
            <person name="Echaide I.E."/>
            <person name="Farber M."/>
            <person name="Gahlot S."/>
            <person name="Gamble J."/>
            <person name="Gupta D."/>
            <person name="Gupta Y."/>
            <person name="Jackson L."/>
            <person name="Malandrin L."/>
            <person name="Malas T.B."/>
            <person name="Moussa E."/>
            <person name="Nair M."/>
            <person name="Reid A.J."/>
            <person name="Sanders M."/>
            <person name="Sharma J."/>
            <person name="Tracey A."/>
            <person name="Quail M.A."/>
            <person name="Weir W."/>
            <person name="Wastling J.M."/>
            <person name="Hall N."/>
            <person name="Willadsen P."/>
            <person name="Lingelbach K."/>
            <person name="Shiels B."/>
            <person name="Tait A."/>
            <person name="Berriman M."/>
            <person name="Allred D.R."/>
            <person name="Pain A."/>
        </authorList>
    </citation>
    <scope>NUCLEOTIDE SEQUENCE</scope>
    <source>
        <strain evidence="6">1802A</strain>
    </source>
</reference>
<dbReference type="InterPro" id="IPR000744">
    <property type="entry name" value="NSF_attach"/>
</dbReference>
<protein>
    <submittedName>
        <fullName evidence="6">SNAP protein</fullName>
    </submittedName>
</protein>
<dbReference type="PANTHER" id="PTHR13768">
    <property type="entry name" value="SOLUBLE NSF ATTACHMENT PROTEIN SNAP"/>
    <property type="match status" value="1"/>
</dbReference>
<dbReference type="CDD" id="cd15832">
    <property type="entry name" value="SNAP"/>
    <property type="match status" value="1"/>
</dbReference>
<dbReference type="Proteomes" id="UP001195914">
    <property type="component" value="Unassembled WGS sequence"/>
</dbReference>
<keyword evidence="4" id="KW-0931">ER-Golgi transport</keyword>
<dbReference type="AlphaFoldDB" id="A0AAD9GK27"/>
<gene>
    <name evidence="6" type="ORF">X943_003846</name>
</gene>
<organism evidence="6 7">
    <name type="scientific">Babesia divergens</name>
    <dbReference type="NCBI Taxonomy" id="32595"/>
    <lineage>
        <taxon>Eukaryota</taxon>
        <taxon>Sar</taxon>
        <taxon>Alveolata</taxon>
        <taxon>Apicomplexa</taxon>
        <taxon>Aconoidasida</taxon>
        <taxon>Piroplasmida</taxon>
        <taxon>Babesiidae</taxon>
        <taxon>Babesia</taxon>
    </lineage>
</organism>
<evidence type="ECO:0000313" key="7">
    <source>
        <dbReference type="Proteomes" id="UP001195914"/>
    </source>
</evidence>
<comment type="similarity">
    <text evidence="1 4">Belongs to the SNAP family.</text>
</comment>